<keyword evidence="3" id="KW-1185">Reference proteome</keyword>
<dbReference type="InterPro" id="IPR002559">
    <property type="entry name" value="Transposase_11"/>
</dbReference>
<dbReference type="EMBL" id="CCJX01000069">
    <property type="protein sequence ID" value="CDT18678.1"/>
    <property type="molecule type" value="Genomic_DNA"/>
</dbReference>
<gene>
    <name evidence="2" type="ORF">VCR4J5_1600033</name>
</gene>
<dbReference type="Pfam" id="PF01609">
    <property type="entry name" value="DDE_Tnp_1"/>
    <property type="match status" value="1"/>
</dbReference>
<evidence type="ECO:0000313" key="2">
    <source>
        <dbReference type="EMBL" id="CDT18678.1"/>
    </source>
</evidence>
<reference evidence="2 3" key="1">
    <citation type="submission" date="2014-06" db="EMBL/GenBank/DDBJ databases">
        <authorList>
            <person name="Le Roux F."/>
        </authorList>
    </citation>
    <scope>NUCLEOTIDE SEQUENCE [LARGE SCALE GENOMIC DNA]</scope>
    <source>
        <strain evidence="2 3">J5-4</strain>
    </source>
</reference>
<accession>A0ABM9QR74</accession>
<name>A0ABM9QR74_9VIBR</name>
<dbReference type="Proteomes" id="UP000049077">
    <property type="component" value="Unassembled WGS sequence"/>
</dbReference>
<evidence type="ECO:0000313" key="3">
    <source>
        <dbReference type="Proteomes" id="UP000049077"/>
    </source>
</evidence>
<sequence length="89" mass="9967">MILHLTIDTTGLSFYGEGEWKIKKHGTNGKRRVVWRKLDIAVNASTHEIIAAELSLSTVTNGEEAAFWERGHPRNLAVGCQKLYSSNKD</sequence>
<organism evidence="2 3">
    <name type="scientific">Vibrio crassostreae</name>
    <dbReference type="NCBI Taxonomy" id="246167"/>
    <lineage>
        <taxon>Bacteria</taxon>
        <taxon>Pseudomonadati</taxon>
        <taxon>Pseudomonadota</taxon>
        <taxon>Gammaproteobacteria</taxon>
        <taxon>Vibrionales</taxon>
        <taxon>Vibrionaceae</taxon>
        <taxon>Vibrio</taxon>
    </lineage>
</organism>
<comment type="caution">
    <text evidence="2">The sequence shown here is derived from an EMBL/GenBank/DDBJ whole genome shotgun (WGS) entry which is preliminary data.</text>
</comment>
<evidence type="ECO:0000259" key="1">
    <source>
        <dbReference type="Pfam" id="PF01609"/>
    </source>
</evidence>
<dbReference type="InterPro" id="IPR053172">
    <property type="entry name" value="Tn903_transposase"/>
</dbReference>
<proteinExistence type="predicted"/>
<feature type="domain" description="Transposase IS4-like" evidence="1">
    <location>
        <begin position="4"/>
        <end position="55"/>
    </location>
</feature>
<dbReference type="PANTHER" id="PTHR34631:SF3">
    <property type="entry name" value="ISSOD12 TRANSPOSASE TNPA_ISSOD12"/>
    <property type="match status" value="1"/>
</dbReference>
<protein>
    <recommendedName>
        <fullName evidence="1">Transposase IS4-like domain-containing protein</fullName>
    </recommendedName>
</protein>
<dbReference type="PANTHER" id="PTHR34631">
    <property type="match status" value="1"/>
</dbReference>